<protein>
    <submittedName>
        <fullName evidence="1">Anaerobic ribonucleoside-triphosphate reductase activating protein</fullName>
    </submittedName>
</protein>
<dbReference type="RefSeq" id="WP_006953172.1">
    <property type="nucleotide sequence ID" value="NZ_JH594523.1"/>
</dbReference>
<comment type="caution">
    <text evidence="1">The sequence shown here is derived from an EMBL/GenBank/DDBJ whole genome shotgun (WGS) entry which is preliminary data.</text>
</comment>
<dbReference type="HOGENOM" id="CLU_115310_0_0_10"/>
<reference evidence="1 2" key="1">
    <citation type="submission" date="2011-12" db="EMBL/GenBank/DDBJ databases">
        <title>The Genome Sequence of Prevotella micans F0438.</title>
        <authorList>
            <consortium name="The Broad Institute Genome Sequencing Platform"/>
            <person name="Earl A."/>
            <person name="Ward D."/>
            <person name="Feldgarden M."/>
            <person name="Gevers D."/>
            <person name="Izard J."/>
            <person name="Baranova O.V."/>
            <person name="Blanton J.M."/>
            <person name="Wade W.G."/>
            <person name="Dewhirst F.E."/>
            <person name="Young S.K."/>
            <person name="Zeng Q."/>
            <person name="Gargeya S."/>
            <person name="Fitzgerald M."/>
            <person name="Haas B."/>
            <person name="Abouelleil A."/>
            <person name="Alvarado L."/>
            <person name="Arachchi H.M."/>
            <person name="Berlin A."/>
            <person name="Chapman S.B."/>
            <person name="Gearin G."/>
            <person name="Goldberg J."/>
            <person name="Griggs A."/>
            <person name="Gujja S."/>
            <person name="Hansen M."/>
            <person name="Heiman D."/>
            <person name="Howarth C."/>
            <person name="Larimer J."/>
            <person name="Lui A."/>
            <person name="MacDonald P.J.P."/>
            <person name="McCowen C."/>
            <person name="Montmayeur A."/>
            <person name="Murphy C."/>
            <person name="Neiman D."/>
            <person name="Pearson M."/>
            <person name="Priest M."/>
            <person name="Roberts A."/>
            <person name="Saif S."/>
            <person name="Shea T."/>
            <person name="Sisk P."/>
            <person name="Stolte C."/>
            <person name="Sykes S."/>
            <person name="Wortman J."/>
            <person name="Nusbaum C."/>
            <person name="Birren B."/>
        </authorList>
    </citation>
    <scope>NUCLEOTIDE SEQUENCE [LARGE SCALE GENOMIC DNA]</scope>
    <source>
        <strain evidence="1 2">F0438</strain>
    </source>
</reference>
<name>H1Q406_9BACT</name>
<dbReference type="InterPro" id="IPR014191">
    <property type="entry name" value="Anaer_RNR_activator"/>
</dbReference>
<dbReference type="SUPFAM" id="SSF102114">
    <property type="entry name" value="Radical SAM enzymes"/>
    <property type="match status" value="1"/>
</dbReference>
<dbReference type="eggNOG" id="COG0602">
    <property type="taxonomic scope" value="Bacteria"/>
</dbReference>
<dbReference type="STRING" id="883158.HMPREF9140_01644"/>
<gene>
    <name evidence="1" type="ORF">HMPREF9140_01644</name>
</gene>
<dbReference type="AlphaFoldDB" id="H1Q406"/>
<dbReference type="InterPro" id="IPR013785">
    <property type="entry name" value="Aldolase_TIM"/>
</dbReference>
<dbReference type="EMBL" id="AGWK01000043">
    <property type="protein sequence ID" value="EHO68072.1"/>
    <property type="molecule type" value="Genomic_DNA"/>
</dbReference>
<dbReference type="PATRIC" id="fig|883158.3.peg.1648"/>
<organism evidence="1 2">
    <name type="scientific">Prevotella micans F0438</name>
    <dbReference type="NCBI Taxonomy" id="883158"/>
    <lineage>
        <taxon>Bacteria</taxon>
        <taxon>Pseudomonadati</taxon>
        <taxon>Bacteroidota</taxon>
        <taxon>Bacteroidia</taxon>
        <taxon>Bacteroidales</taxon>
        <taxon>Prevotellaceae</taxon>
        <taxon>Prevotella</taxon>
    </lineage>
</organism>
<accession>H1Q406</accession>
<dbReference type="Pfam" id="PF13353">
    <property type="entry name" value="Fer4_12"/>
    <property type="match status" value="1"/>
</dbReference>
<keyword evidence="2" id="KW-1185">Reference proteome</keyword>
<dbReference type="Gene3D" id="3.20.20.70">
    <property type="entry name" value="Aldolase class I"/>
    <property type="match status" value="1"/>
</dbReference>
<proteinExistence type="predicted"/>
<sequence length="157" mass="17688">MLKFVGTDIVFQEFPDEVTLAINISNCPCKCPGCHSPFLWKDTGTELTEASIDQLINEAGSQITCIGFMGGDSAPERVNQLAGHIRKNHPDRKIGWYTGRTTISPLISRNRFDYIKVGPYIRHLGALNSPTTNQRMYRFHPDGSFDDITHRFQINST</sequence>
<evidence type="ECO:0000313" key="1">
    <source>
        <dbReference type="EMBL" id="EHO68072.1"/>
    </source>
</evidence>
<dbReference type="Proteomes" id="UP000016023">
    <property type="component" value="Unassembled WGS sequence"/>
</dbReference>
<dbReference type="NCBIfam" id="TIGR02826">
    <property type="entry name" value="RNR_activ_nrdG3"/>
    <property type="match status" value="1"/>
</dbReference>
<dbReference type="InterPro" id="IPR058240">
    <property type="entry name" value="rSAM_sf"/>
</dbReference>
<evidence type="ECO:0000313" key="2">
    <source>
        <dbReference type="Proteomes" id="UP000016023"/>
    </source>
</evidence>